<sequence length="275" mass="29935">MAFWGKMFGGVAGFAVGGPMGALMGAALGHAADRGSLLETPTGGWHEHWRTKGQPDPNGAAFMAAAKMSTLLGKTDQLYAIGLVALCAKMAKIDGPVNKAEIRAFRSLFQFPADNLLEVGMLFDRARDRTDDFEMYARELGKGFTKDRAPLEQLLMALFVIARADLPPGADLHPAETAFLKKVHAAFGLPPGAWDRAETGRSGSASNENDAYVELGLTRSATDQEVRTRWRVLIREHHPDVLGQKNLSPDALAKAGDRVARINAAWDRIKRDRKL</sequence>
<dbReference type="Gene3D" id="1.10.287.110">
    <property type="entry name" value="DnaJ domain"/>
    <property type="match status" value="1"/>
</dbReference>
<dbReference type="AlphaFoldDB" id="A0A060QHP7"/>
<dbReference type="SUPFAM" id="SSF158682">
    <property type="entry name" value="TerB-like"/>
    <property type="match status" value="1"/>
</dbReference>
<proteinExistence type="predicted"/>
<dbReference type="PROSITE" id="PS50076">
    <property type="entry name" value="DNAJ_2"/>
    <property type="match status" value="1"/>
</dbReference>
<gene>
    <name evidence="2" type="ORF">ASAP_2148</name>
</gene>
<feature type="domain" description="J" evidence="1">
    <location>
        <begin position="210"/>
        <end position="274"/>
    </location>
</feature>
<reference evidence="2 3" key="2">
    <citation type="journal article" date="2014" name="PLoS ONE">
        <title>Evolution of mitochondria reconstructed from the energy metabolism of living bacteria.</title>
        <authorList>
            <person name="Degli Esposti M."/>
            <person name="Chouaia B."/>
            <person name="Comandatore F."/>
            <person name="Crotti E."/>
            <person name="Sassera D."/>
            <person name="Lievens P.M."/>
            <person name="Daffonchio D."/>
            <person name="Bandi C."/>
        </authorList>
    </citation>
    <scope>NUCLEOTIDE SEQUENCE [LARGE SCALE GENOMIC DNA]</scope>
    <source>
        <strain evidence="2 3">SF2.1</strain>
    </source>
</reference>
<dbReference type="Pfam" id="PF05099">
    <property type="entry name" value="TerB"/>
    <property type="match status" value="1"/>
</dbReference>
<dbReference type="CDD" id="cd07316">
    <property type="entry name" value="terB_like_DjlA"/>
    <property type="match status" value="1"/>
</dbReference>
<evidence type="ECO:0000259" key="1">
    <source>
        <dbReference type="PROSITE" id="PS50076"/>
    </source>
</evidence>
<dbReference type="EMBL" id="CBLX010000013">
    <property type="protein sequence ID" value="CDG40193.1"/>
    <property type="molecule type" value="Genomic_DNA"/>
</dbReference>
<dbReference type="eggNOG" id="COG1076">
    <property type="taxonomic scope" value="Bacteria"/>
</dbReference>
<dbReference type="SUPFAM" id="SSF46565">
    <property type="entry name" value="Chaperone J-domain"/>
    <property type="match status" value="1"/>
</dbReference>
<name>A0A060QHP7_9PROT</name>
<dbReference type="Gene3D" id="1.10.3680.10">
    <property type="entry name" value="TerB-like"/>
    <property type="match status" value="1"/>
</dbReference>
<evidence type="ECO:0000313" key="2">
    <source>
        <dbReference type="EMBL" id="CDG40193.1"/>
    </source>
</evidence>
<evidence type="ECO:0000313" key="3">
    <source>
        <dbReference type="Proteomes" id="UP000027583"/>
    </source>
</evidence>
<accession>A0A060QHP7</accession>
<organism evidence="2 3">
    <name type="scientific">Asaia bogorensis</name>
    <dbReference type="NCBI Taxonomy" id="91915"/>
    <lineage>
        <taxon>Bacteria</taxon>
        <taxon>Pseudomonadati</taxon>
        <taxon>Pseudomonadota</taxon>
        <taxon>Alphaproteobacteria</taxon>
        <taxon>Acetobacterales</taxon>
        <taxon>Acetobacteraceae</taxon>
        <taxon>Asaia</taxon>
    </lineage>
</organism>
<dbReference type="RefSeq" id="WP_023979095.1">
    <property type="nucleotide sequence ID" value="NZ_CBLX010000013.1"/>
</dbReference>
<dbReference type="InterPro" id="IPR036869">
    <property type="entry name" value="J_dom_sf"/>
</dbReference>
<dbReference type="SMART" id="SM00271">
    <property type="entry name" value="DnaJ"/>
    <property type="match status" value="1"/>
</dbReference>
<dbReference type="InterPro" id="IPR001623">
    <property type="entry name" value="DnaJ_domain"/>
</dbReference>
<dbReference type="InterPro" id="IPR007791">
    <property type="entry name" value="DjlA_N"/>
</dbReference>
<dbReference type="Proteomes" id="UP000027583">
    <property type="component" value="Unassembled WGS sequence"/>
</dbReference>
<dbReference type="CDD" id="cd06257">
    <property type="entry name" value="DnaJ"/>
    <property type="match status" value="1"/>
</dbReference>
<comment type="caution">
    <text evidence="2">The sequence shown here is derived from an EMBL/GenBank/DDBJ whole genome shotgun (WGS) entry which is preliminary data.</text>
</comment>
<dbReference type="InterPro" id="IPR029024">
    <property type="entry name" value="TerB-like"/>
</dbReference>
<protein>
    <submittedName>
        <fullName evidence="2">DnaJ-like protein DjlA</fullName>
    </submittedName>
</protein>
<reference evidence="2 3" key="1">
    <citation type="journal article" date="2014" name="Genome Biol. Evol.">
        <title>Acetic acid bacteria genomes reveal functional traits for adaptation to life in insect guts.</title>
        <authorList>
            <person name="Chouaia B."/>
            <person name="Gaiarsa S."/>
            <person name="Crotti E."/>
            <person name="Comandatore F."/>
            <person name="Degli Esposti M."/>
            <person name="Ricci I."/>
            <person name="Alma A."/>
            <person name="Favia G."/>
            <person name="Bandi C."/>
            <person name="Daffonchio D."/>
        </authorList>
    </citation>
    <scope>NUCLEOTIDE SEQUENCE [LARGE SCALE GENOMIC DNA]</scope>
    <source>
        <strain evidence="2 3">SF2.1</strain>
    </source>
</reference>